<evidence type="ECO:0000256" key="2">
    <source>
        <dbReference type="ARBA" id="ARBA00022630"/>
    </source>
</evidence>
<keyword evidence="8" id="KW-0496">Mitochondrion</keyword>
<keyword evidence="3" id="KW-0288">FMN</keyword>
<keyword evidence="5" id="KW-0560">Oxidoreductase</keyword>
<evidence type="ECO:0000256" key="3">
    <source>
        <dbReference type="ARBA" id="ARBA00022643"/>
    </source>
</evidence>
<proteinExistence type="predicted"/>
<keyword evidence="9" id="KW-1185">Reference proteome</keyword>
<dbReference type="Proteomes" id="UP000290189">
    <property type="component" value="Unassembled WGS sequence"/>
</dbReference>
<accession>A0A0G4IXY9</accession>
<dbReference type="SUPFAM" id="SSF51395">
    <property type="entry name" value="FMN-linked oxidoreductases"/>
    <property type="match status" value="1"/>
</dbReference>
<protein>
    <recommendedName>
        <fullName evidence="6">DUS-like FMN-binding domain-containing protein</fullName>
    </recommendedName>
</protein>
<keyword evidence="2" id="KW-0285">Flavoprotein</keyword>
<feature type="domain" description="DUS-like FMN-binding" evidence="6">
    <location>
        <begin position="25"/>
        <end position="297"/>
    </location>
</feature>
<dbReference type="OMA" id="GPIRTNS"/>
<dbReference type="OrthoDB" id="10262250at2759"/>
<comment type="cofactor">
    <cofactor evidence="1">
        <name>FMN</name>
        <dbReference type="ChEBI" id="CHEBI:58210"/>
    </cofactor>
</comment>
<dbReference type="PROSITE" id="PS01136">
    <property type="entry name" value="UPF0034"/>
    <property type="match status" value="1"/>
</dbReference>
<name>A0A0G4IXY9_PLABS</name>
<reference evidence="8 10" key="2">
    <citation type="submission" date="2018-03" db="EMBL/GenBank/DDBJ databases">
        <authorList>
            <person name="Fogelqvist J."/>
        </authorList>
    </citation>
    <scope>NUCLEOTIDE SEQUENCE [LARGE SCALE GENOMIC DNA]</scope>
</reference>
<dbReference type="EMBL" id="CDSF01000098">
    <property type="protein sequence ID" value="CEP00170.1"/>
    <property type="molecule type" value="Genomic_DNA"/>
</dbReference>
<evidence type="ECO:0000256" key="1">
    <source>
        <dbReference type="ARBA" id="ARBA00001917"/>
    </source>
</evidence>
<dbReference type="InterPro" id="IPR052582">
    <property type="entry name" value="tRNA-DUS-like"/>
</dbReference>
<dbReference type="EMBL" id="OVEO01000010">
    <property type="protein sequence ID" value="SPQ98975.1"/>
    <property type="molecule type" value="Genomic_DNA"/>
</dbReference>
<dbReference type="STRING" id="37360.A0A0G4IXY9"/>
<dbReference type="GO" id="GO:0050660">
    <property type="term" value="F:flavin adenine dinucleotide binding"/>
    <property type="evidence" value="ECO:0007669"/>
    <property type="project" value="InterPro"/>
</dbReference>
<evidence type="ECO:0000313" key="8">
    <source>
        <dbReference type="EMBL" id="SPQ98975.1"/>
    </source>
</evidence>
<dbReference type="InterPro" id="IPR035587">
    <property type="entry name" value="DUS-like_FMN-bd"/>
</dbReference>
<dbReference type="Pfam" id="PF01207">
    <property type="entry name" value="Dus"/>
    <property type="match status" value="1"/>
</dbReference>
<geneLocation type="mitochondrion" evidence="8"/>
<dbReference type="AlphaFoldDB" id="A0A0G4IXY9"/>
<evidence type="ECO:0000259" key="6">
    <source>
        <dbReference type="Pfam" id="PF01207"/>
    </source>
</evidence>
<evidence type="ECO:0000256" key="5">
    <source>
        <dbReference type="ARBA" id="ARBA00023002"/>
    </source>
</evidence>
<evidence type="ECO:0000313" key="9">
    <source>
        <dbReference type="Proteomes" id="UP000039324"/>
    </source>
</evidence>
<evidence type="ECO:0000313" key="7">
    <source>
        <dbReference type="EMBL" id="CEP00170.1"/>
    </source>
</evidence>
<sequence length="357" mass="39853">MGLVDPPAWHGLPDTSPLSYVDQMILAPMVRVGTLPMRILARRYGATIVYSEEIIDRKLSSCTRYAAPDGRVEYRCTREGPHQPVLVTYPGERLVLQIGTNDAIRALSSVEVAHQDIRAVDINMGCPKAFSLQGGMGAALLTKPDLVHDIVSTLRRNVTAMPVTCKIRLLECERQTVELARRIEKAGAMALAVHCRYVADRDRYKSLPDLVRPIVDAVDIPVIVNGDVFTYEDIARIRERTGAHSVMIARGAQWNPSVFRKDGPVPVWDVMSEYLQLCQTVGNTFANSKYTLMQMKASHCPKPMSAYVNRTKTFDALRADLLELKTVPALSGPYSPPITLIERDQMDPPLKKQKRSR</sequence>
<dbReference type="Gene3D" id="3.20.20.70">
    <property type="entry name" value="Aldolase class I"/>
    <property type="match status" value="1"/>
</dbReference>
<dbReference type="Proteomes" id="UP000039324">
    <property type="component" value="Unassembled WGS sequence"/>
</dbReference>
<reference evidence="7 9" key="1">
    <citation type="submission" date="2015-02" db="EMBL/GenBank/DDBJ databases">
        <authorList>
            <person name="Chooi Y.-H."/>
        </authorList>
    </citation>
    <scope>NUCLEOTIDE SEQUENCE [LARGE SCALE GENOMIC DNA]</scope>
    <source>
        <strain evidence="7">E3</strain>
    </source>
</reference>
<keyword evidence="4" id="KW-0819">tRNA processing</keyword>
<dbReference type="PANTHER" id="PTHR45936">
    <property type="entry name" value="TRNA-DIHYDROURIDINE(20) SYNTHASE [NAD(P)+]-LIKE"/>
    <property type="match status" value="1"/>
</dbReference>
<dbReference type="GO" id="GO:0005737">
    <property type="term" value="C:cytoplasm"/>
    <property type="evidence" value="ECO:0007669"/>
    <property type="project" value="TreeGrafter"/>
</dbReference>
<dbReference type="CDD" id="cd02801">
    <property type="entry name" value="DUS_like_FMN"/>
    <property type="match status" value="1"/>
</dbReference>
<dbReference type="PANTHER" id="PTHR45936:SF1">
    <property type="entry name" value="TRNA-DIHYDROURIDINE(20) SYNTHASE [NAD(P)+]-LIKE"/>
    <property type="match status" value="1"/>
</dbReference>
<organism evidence="7 9">
    <name type="scientific">Plasmodiophora brassicae</name>
    <name type="common">Clubroot disease agent</name>
    <dbReference type="NCBI Taxonomy" id="37360"/>
    <lineage>
        <taxon>Eukaryota</taxon>
        <taxon>Sar</taxon>
        <taxon>Rhizaria</taxon>
        <taxon>Endomyxa</taxon>
        <taxon>Phytomyxea</taxon>
        <taxon>Plasmodiophorida</taxon>
        <taxon>Plasmodiophoridae</taxon>
        <taxon>Plasmodiophora</taxon>
    </lineage>
</organism>
<dbReference type="InterPro" id="IPR013785">
    <property type="entry name" value="Aldolase_TIM"/>
</dbReference>
<dbReference type="InterPro" id="IPR018517">
    <property type="entry name" value="tRNA_hU_synthase_CS"/>
</dbReference>
<dbReference type="GO" id="GO:0017150">
    <property type="term" value="F:tRNA dihydrouridine synthase activity"/>
    <property type="evidence" value="ECO:0007669"/>
    <property type="project" value="InterPro"/>
</dbReference>
<evidence type="ECO:0000256" key="4">
    <source>
        <dbReference type="ARBA" id="ARBA00022694"/>
    </source>
</evidence>
<evidence type="ECO:0000313" key="10">
    <source>
        <dbReference type="Proteomes" id="UP000290189"/>
    </source>
</evidence>
<gene>
    <name evidence="7" type="ORF">PBRA_007904</name>
    <name evidence="8" type="ORF">PLBR_LOCUS6190</name>
</gene>